<keyword evidence="2" id="KW-1133">Transmembrane helix</keyword>
<reference evidence="4 5" key="1">
    <citation type="journal article" date="2023" name="BMC Biol.">
        <title>The compact genome of the sponge Oopsacas minuta (Hexactinellida) is lacking key metazoan core genes.</title>
        <authorList>
            <person name="Santini S."/>
            <person name="Schenkelaars Q."/>
            <person name="Jourda C."/>
            <person name="Duchesne M."/>
            <person name="Belahbib H."/>
            <person name="Rocher C."/>
            <person name="Selva M."/>
            <person name="Riesgo A."/>
            <person name="Vervoort M."/>
            <person name="Leys S.P."/>
            <person name="Kodjabachian L."/>
            <person name="Le Bivic A."/>
            <person name="Borchiellini C."/>
            <person name="Claverie J.M."/>
            <person name="Renard E."/>
        </authorList>
    </citation>
    <scope>NUCLEOTIDE SEQUENCE [LARGE SCALE GENOMIC DNA]</scope>
    <source>
        <strain evidence="4">SPO-2</strain>
    </source>
</reference>
<dbReference type="Pfam" id="PF24494">
    <property type="entry name" value="DUF7587"/>
    <property type="match status" value="1"/>
</dbReference>
<evidence type="ECO:0000256" key="2">
    <source>
        <dbReference type="SAM" id="Phobius"/>
    </source>
</evidence>
<dbReference type="Proteomes" id="UP001165289">
    <property type="component" value="Unassembled WGS sequence"/>
</dbReference>
<evidence type="ECO:0000256" key="1">
    <source>
        <dbReference type="SAM" id="MobiDB-lite"/>
    </source>
</evidence>
<keyword evidence="5" id="KW-1185">Reference proteome</keyword>
<feature type="domain" description="DUF7587" evidence="3">
    <location>
        <begin position="31"/>
        <end position="142"/>
    </location>
</feature>
<keyword evidence="2" id="KW-0812">Transmembrane</keyword>
<proteinExistence type="predicted"/>
<evidence type="ECO:0000259" key="3">
    <source>
        <dbReference type="Pfam" id="PF24494"/>
    </source>
</evidence>
<feature type="region of interest" description="Disordered" evidence="1">
    <location>
        <begin position="205"/>
        <end position="227"/>
    </location>
</feature>
<gene>
    <name evidence="4" type="ORF">LOD99_9818</name>
</gene>
<keyword evidence="2" id="KW-0472">Membrane</keyword>
<dbReference type="EMBL" id="JAKMXF010000006">
    <property type="protein sequence ID" value="KAI6661811.1"/>
    <property type="molecule type" value="Genomic_DNA"/>
</dbReference>
<name>A0AAV7KSV6_9METZ</name>
<dbReference type="InterPro" id="IPR056009">
    <property type="entry name" value="DUF7587"/>
</dbReference>
<evidence type="ECO:0000313" key="5">
    <source>
        <dbReference type="Proteomes" id="UP001165289"/>
    </source>
</evidence>
<organism evidence="4 5">
    <name type="scientific">Oopsacas minuta</name>
    <dbReference type="NCBI Taxonomy" id="111878"/>
    <lineage>
        <taxon>Eukaryota</taxon>
        <taxon>Metazoa</taxon>
        <taxon>Porifera</taxon>
        <taxon>Hexactinellida</taxon>
        <taxon>Hexasterophora</taxon>
        <taxon>Lyssacinosida</taxon>
        <taxon>Leucopsacidae</taxon>
        <taxon>Oopsacas</taxon>
    </lineage>
</organism>
<feature type="transmembrane region" description="Helical" evidence="2">
    <location>
        <begin position="246"/>
        <end position="273"/>
    </location>
</feature>
<sequence length="275" mass="31133">MSLGLENFNFRYVYRVLRPNENPYQDLTCKDSTSIRSIAQHVQSGLRIPSQYISTTSSLAKAKNWLETADDKTSQKYKNKRTTIVKINISKIKSSYPEIANSAIDLTNDNNRNYFLENEVQKRFACAYQEVVFLKCIPSEVVTIEYVKDSYEGQEPLISRPPQYDSLQANMGIRNSSPVTNPRLQLKFDIDDEVDRYPPVIKNISSQNTYSPYSDRLSRQSTYPKTTNDNDAPSVITNCSEVWICLASILACVLPCSIVICCIGVIIGCVCICTK</sequence>
<comment type="caution">
    <text evidence="4">The sequence shown here is derived from an EMBL/GenBank/DDBJ whole genome shotgun (WGS) entry which is preliminary data.</text>
</comment>
<evidence type="ECO:0000313" key="4">
    <source>
        <dbReference type="EMBL" id="KAI6661811.1"/>
    </source>
</evidence>
<protein>
    <recommendedName>
        <fullName evidence="3">DUF7587 domain-containing protein</fullName>
    </recommendedName>
</protein>
<accession>A0AAV7KSV6</accession>
<dbReference type="AlphaFoldDB" id="A0AAV7KSV6"/>